<feature type="domain" description="THIF-type NAD/FAD binding fold" evidence="1">
    <location>
        <begin position="50"/>
        <end position="272"/>
    </location>
</feature>
<dbReference type="InterPro" id="IPR000594">
    <property type="entry name" value="ThiF_NAD_FAD-bd"/>
</dbReference>
<dbReference type="InterPro" id="IPR045886">
    <property type="entry name" value="ThiF/MoeB/HesA"/>
</dbReference>
<dbReference type="EMBL" id="CP077683">
    <property type="protein sequence ID" value="QXE92094.1"/>
    <property type="molecule type" value="Genomic_DNA"/>
</dbReference>
<dbReference type="Pfam" id="PF00899">
    <property type="entry name" value="ThiF"/>
    <property type="match status" value="1"/>
</dbReference>
<organism evidence="2 3">
    <name type="scientific">Geomonas subterranea</name>
    <dbReference type="NCBI Taxonomy" id="2847989"/>
    <lineage>
        <taxon>Bacteria</taxon>
        <taxon>Pseudomonadati</taxon>
        <taxon>Thermodesulfobacteriota</taxon>
        <taxon>Desulfuromonadia</taxon>
        <taxon>Geobacterales</taxon>
        <taxon>Geobacteraceae</taxon>
        <taxon>Geomonas</taxon>
    </lineage>
</organism>
<dbReference type="Proteomes" id="UP000683559">
    <property type="component" value="Chromosome"/>
</dbReference>
<reference evidence="2 3" key="1">
    <citation type="submission" date="2021-06" db="EMBL/GenBank/DDBJ databases">
        <title>Gemonas diversity in paddy soil.</title>
        <authorList>
            <person name="Liu G."/>
        </authorList>
    </citation>
    <scope>NUCLEOTIDE SEQUENCE [LARGE SCALE GENOMIC DNA]</scope>
    <source>
        <strain evidence="2 3">RG2</strain>
    </source>
</reference>
<dbReference type="PANTHER" id="PTHR43267">
    <property type="entry name" value="TRNA THREONYLCARBAMOYLADENOSINE DEHYDRATASE"/>
    <property type="match status" value="1"/>
</dbReference>
<dbReference type="PANTHER" id="PTHR43267:SF1">
    <property type="entry name" value="TRNA THREONYLCARBAMOYLADENOSINE DEHYDRATASE"/>
    <property type="match status" value="1"/>
</dbReference>
<evidence type="ECO:0000313" key="2">
    <source>
        <dbReference type="EMBL" id="QXE92094.1"/>
    </source>
</evidence>
<proteinExistence type="predicted"/>
<keyword evidence="3" id="KW-1185">Reference proteome</keyword>
<dbReference type="CDD" id="cd00757">
    <property type="entry name" value="ThiF_MoeB_HesA_family"/>
    <property type="match status" value="1"/>
</dbReference>
<name>A0ABX8LP55_9BACT</name>
<gene>
    <name evidence="2" type="ORF">KP001_06070</name>
</gene>
<sequence length="274" mass="29020">MDELNNFLEAHTEMGLIGWVHQAEAARRFGITVHQAERAILEMGLLPARYQRNCGTASVEGQLVLHGSRVAVIGCGGLGGYVVEQLARLGVGTIVAVDPDVFEEHNLNRQLLSSIEGLGAPKAAAAAQRVAAINPAVTVVPVQDAFCPENASVLLAGSRVAVDALDSVQTRLELADACNRLQLPLVHGAIAGWYGQVATQLPGHATVRHIYSSWTSGAGVERELGNPSFTPAAVAGVQTAEVCKLLLGLEHPLSGRKLLLDLLHMDMDHFTLPA</sequence>
<protein>
    <submittedName>
        <fullName evidence="2">HesA/MoeB/ThiF family protein</fullName>
    </submittedName>
</protein>
<dbReference type="RefSeq" id="WP_217288655.1">
    <property type="nucleotide sequence ID" value="NZ_CP077683.1"/>
</dbReference>
<evidence type="ECO:0000259" key="1">
    <source>
        <dbReference type="Pfam" id="PF00899"/>
    </source>
</evidence>
<accession>A0ABX8LP55</accession>
<evidence type="ECO:0000313" key="3">
    <source>
        <dbReference type="Proteomes" id="UP000683559"/>
    </source>
</evidence>